<feature type="compositionally biased region" description="Polar residues" evidence="1">
    <location>
        <begin position="384"/>
        <end position="408"/>
    </location>
</feature>
<dbReference type="Gene3D" id="3.30.750.140">
    <property type="match status" value="1"/>
</dbReference>
<feature type="compositionally biased region" description="Low complexity" evidence="1">
    <location>
        <begin position="348"/>
        <end position="368"/>
    </location>
</feature>
<sequence length="650" mass="67213">MQILPLATQSAKSAADTSATSSAEMAKRQSALFASLLDSARSDTASSAGQATTSSAASSTVADPTTASSTPSQQDLVNLPVTREDIAALHDDLKAEGFSDEELSAMQDRADSPTGLTWREVMDEVKKKVSKTETSEKKDVSNDDKVQLLGLFGKLGFTPAESQNLVDSLAKGETEAVWAAVNQKVAGLPSDGTVSLGSTEMTALARAMNLSDDGQKRLAALFDQSSAASGLSGQGLATAMSLVKNELVAQIGKENQALADFRQKAAGVVAQAWQREMGKKNSDLHQDDVARKAAQVVAMGGGKDKTSEVPTASQPSVDVLADVPEVGAGQVAQAQQESRTNQTNETNQARQSGQAGQAGNDGSAKAAADLAGRAGTVAADQALASGQNGQADHSQQAATPATSRTQVSDKAVAATLQTAGRDAGTFTGNQQQGGMGGTFDHAGQEGGWGEFWSKVRTDKISGQTASAGQTTATQTMAAMDAVTGSGAGKTAKTFDPALAARAARQLETGILRNVGGDAKQLTLHLSPDELGKLSVTLTVKDKEVRAVIMADNSDTAAMLQEQAAKIKQTLEDQGFKVTKLDVQTGLAQDNQGTWQSPEQHNLAREQREAVERMRSSLRLARDGGTGFGAEAAGFAPATTASRAAGLDLFA</sequence>
<name>I2PZJ4_9BACT</name>
<feature type="region of interest" description="Disordered" evidence="1">
    <location>
        <begin position="1"/>
        <end position="24"/>
    </location>
</feature>
<feature type="compositionally biased region" description="Polar residues" evidence="1">
    <location>
        <begin position="337"/>
        <end position="347"/>
    </location>
</feature>
<keyword evidence="3" id="KW-0969">Cilium</keyword>
<dbReference type="EMBL" id="JH600068">
    <property type="protein sequence ID" value="EIG52950.1"/>
    <property type="molecule type" value="Genomic_DNA"/>
</dbReference>
<proteinExistence type="predicted"/>
<reference evidence="3" key="1">
    <citation type="submission" date="2011-11" db="EMBL/GenBank/DDBJ databases">
        <title>Improved High-Quality Draft sequence of Desulfovibrio sp. U5L.</title>
        <authorList>
            <consortium name="US DOE Joint Genome Institute"/>
            <person name="Lucas S."/>
            <person name="Han J."/>
            <person name="Lapidus A."/>
            <person name="Cheng J.-F."/>
            <person name="Goodwin L."/>
            <person name="Pitluck S."/>
            <person name="Peters L."/>
            <person name="Ovchinnikova G."/>
            <person name="Held B."/>
            <person name="Detter J.C."/>
            <person name="Han C."/>
            <person name="Tapia R."/>
            <person name="Land M."/>
            <person name="Hauser L."/>
            <person name="Kyrpides N."/>
            <person name="Ivanova N."/>
            <person name="Pagani I."/>
            <person name="Gabster J."/>
            <person name="Walker C."/>
            <person name="Stolyar S."/>
            <person name="Stahl D."/>
            <person name="Arkin A."/>
            <person name="Dehal P."/>
            <person name="Hazen T."/>
            <person name="Woyke T."/>
        </authorList>
    </citation>
    <scope>NUCLEOTIDE SEQUENCE [LARGE SCALE GENOMIC DNA]</scope>
    <source>
        <strain evidence="3">U5L</strain>
    </source>
</reference>
<keyword evidence="3" id="KW-0282">Flagellum</keyword>
<dbReference type="OrthoDB" id="5468982at2"/>
<gene>
    <name evidence="3" type="ORF">DesU5LDRAFT_1254</name>
</gene>
<feature type="compositionally biased region" description="Low complexity" evidence="1">
    <location>
        <begin position="43"/>
        <end position="75"/>
    </location>
</feature>
<dbReference type="HOGENOM" id="CLU_430688_0_0_7"/>
<keyword evidence="3" id="KW-0966">Cell projection</keyword>
<evidence type="ECO:0000259" key="2">
    <source>
        <dbReference type="Pfam" id="PF02120"/>
    </source>
</evidence>
<dbReference type="eggNOG" id="COG3144">
    <property type="taxonomic scope" value="Bacteria"/>
</dbReference>
<dbReference type="AlphaFoldDB" id="I2PZJ4"/>
<feature type="domain" description="Flagellar hook-length control protein-like C-terminal" evidence="2">
    <location>
        <begin position="513"/>
        <end position="590"/>
    </location>
</feature>
<feature type="compositionally biased region" description="Low complexity" evidence="1">
    <location>
        <begin position="7"/>
        <end position="23"/>
    </location>
</feature>
<protein>
    <submittedName>
        <fullName evidence="3">Flagellar hook-length control protein</fullName>
    </submittedName>
</protein>
<feature type="region of interest" description="Disordered" evidence="1">
    <location>
        <begin position="296"/>
        <end position="316"/>
    </location>
</feature>
<feature type="region of interest" description="Disordered" evidence="1">
    <location>
        <begin position="329"/>
        <end position="368"/>
    </location>
</feature>
<feature type="region of interest" description="Disordered" evidence="1">
    <location>
        <begin position="43"/>
        <end position="76"/>
    </location>
</feature>
<evidence type="ECO:0000256" key="1">
    <source>
        <dbReference type="SAM" id="MobiDB-lite"/>
    </source>
</evidence>
<dbReference type="CDD" id="cd17470">
    <property type="entry name" value="T3SS_Flik_C"/>
    <property type="match status" value="1"/>
</dbReference>
<dbReference type="InterPro" id="IPR038610">
    <property type="entry name" value="FliK-like_C_sf"/>
</dbReference>
<dbReference type="STRING" id="596152.DesU5LDRAFT_1254"/>
<evidence type="ECO:0000313" key="3">
    <source>
        <dbReference type="EMBL" id="EIG52950.1"/>
    </source>
</evidence>
<accession>I2PZJ4</accession>
<dbReference type="InterPro" id="IPR021136">
    <property type="entry name" value="Flagellar_hook_control-like_C"/>
</dbReference>
<dbReference type="Pfam" id="PF02120">
    <property type="entry name" value="Flg_hook"/>
    <property type="match status" value="1"/>
</dbReference>
<feature type="region of interest" description="Disordered" evidence="1">
    <location>
        <begin position="98"/>
        <end position="117"/>
    </location>
</feature>
<organism evidence="3">
    <name type="scientific">Desulfovibrio sp. U5L</name>
    <dbReference type="NCBI Taxonomy" id="596152"/>
    <lineage>
        <taxon>Bacteria</taxon>
        <taxon>Pseudomonadati</taxon>
        <taxon>Thermodesulfobacteriota</taxon>
        <taxon>Desulfovibrionia</taxon>
        <taxon>Desulfovibrionales</taxon>
        <taxon>Desulfovibrionaceae</taxon>
        <taxon>Desulfovibrio</taxon>
    </lineage>
</organism>
<feature type="region of interest" description="Disordered" evidence="1">
    <location>
        <begin position="384"/>
        <end position="409"/>
    </location>
</feature>